<name>A0AAW2H7F6_9NEOP</name>
<proteinExistence type="predicted"/>
<dbReference type="InterPro" id="IPR050699">
    <property type="entry name" value="RNA-DNA_Helicase"/>
</dbReference>
<dbReference type="InterPro" id="IPR011545">
    <property type="entry name" value="DEAD/DEAH_box_helicase_dom"/>
</dbReference>
<comment type="catalytic activity">
    <reaction evidence="5">
        <text>ATP + H2O = ADP + phosphate + H(+)</text>
        <dbReference type="Rhea" id="RHEA:13065"/>
        <dbReference type="ChEBI" id="CHEBI:15377"/>
        <dbReference type="ChEBI" id="CHEBI:15378"/>
        <dbReference type="ChEBI" id="CHEBI:30616"/>
        <dbReference type="ChEBI" id="CHEBI:43474"/>
        <dbReference type="ChEBI" id="CHEBI:456216"/>
        <dbReference type="EC" id="3.6.4.13"/>
    </reaction>
</comment>
<dbReference type="InterPro" id="IPR012961">
    <property type="entry name" value="Ski2/MTR4_C"/>
</dbReference>
<dbReference type="GO" id="GO:0055087">
    <property type="term" value="C:Ski complex"/>
    <property type="evidence" value="ECO:0007669"/>
    <property type="project" value="TreeGrafter"/>
</dbReference>
<dbReference type="PANTHER" id="PTHR12131:SF1">
    <property type="entry name" value="ATP-DEPENDENT RNA HELICASE SUPV3L1, MITOCHONDRIAL-RELATED"/>
    <property type="match status" value="1"/>
</dbReference>
<dbReference type="CDD" id="cd18795">
    <property type="entry name" value="SF2_C_Ski2"/>
    <property type="match status" value="1"/>
</dbReference>
<sequence length="861" mass="96303">MIQKDRKEDESSAEKRLAGLCIAGRGGQDGEHGTVEASTVHAHSVDVGWQPGHFEQPLQLDFEPDTFQKQAFYLISRGHSVFVTAHTSSGKTLVAEYAIALAHARGQRAIYTSPIKALSNQKYYEFRQKFADVGILTGDVQINTDAGCTIMTTEILRNMLYRSLLDPLVKYVIFDEVHYINDRERGVVWEECLIMLPEHVIIILLSATVSNRLEFARWVGRTKARVVYIIATERRSVPLEHYIYSEEKVYSLGGDLKLEMCPESTKKKYYSRRAADEFTNYFRRKRTSTRLSIVKLAAWVIEKNLFPSIFFCFSRQRCEKLATHLLNLDMTTPPEKEEIQSILQASLHVLGPRNQQLPQVKLVRELVVKGIGIHFSSLLHILKETVEILLSRNLIKILIATETFAMGINMPAKSCVFLSVTKIDGESFRYITSGEYTQMSGRAGRRGKDRRGVVVIAPSEPLRLSAVRDMTSEAVTPLRSQFRLSFSIILSGIRAGMRVEDLMRKSFGEDSVQRHACAFARKLETLRAAAQKMAPPSCERCADLHAYVESIRVVCCHNPALIADAGVVRKGLRAVLKNNSVGAVTGLQSGRVLVEGLPEKIMSSRYTNRPHNTLLSGGAAVEVPFHDIFVIMDGESPLLDYGFCDMNNVILNSKVVADEINELKQSLSEENLSMIDDYCNRVDFLVKNGYLDESGKIAMKGKVAAEIRTVHEVLVTEMVVNNEFGHYSGNEILSALATMIFSESVDAMLGGNLASIGSVLEKYHRSINEQLCSHSISPMRELNLPAMQCVHSWLCGSSLVDIAKMGVQEGAFVRLILRLDETCRELISVGNVIGNDSLVRLVESSMRLLKREDVILASLYH</sequence>
<keyword evidence="1" id="KW-0547">Nucleotide-binding</keyword>
<dbReference type="SMART" id="SM00487">
    <property type="entry name" value="DEXDc"/>
    <property type="match status" value="1"/>
</dbReference>
<keyword evidence="2" id="KW-0378">Hydrolase</keyword>
<comment type="caution">
    <text evidence="8">The sequence shown here is derived from an EMBL/GenBank/DDBJ whole genome shotgun (WGS) entry which is preliminary data.</text>
</comment>
<evidence type="ECO:0000256" key="4">
    <source>
        <dbReference type="ARBA" id="ARBA00022840"/>
    </source>
</evidence>
<keyword evidence="4" id="KW-0067">ATP-binding</keyword>
<dbReference type="InterPro" id="IPR027417">
    <property type="entry name" value="P-loop_NTPase"/>
</dbReference>
<dbReference type="GO" id="GO:0016787">
    <property type="term" value="F:hydrolase activity"/>
    <property type="evidence" value="ECO:0007669"/>
    <property type="project" value="UniProtKB-KW"/>
</dbReference>
<dbReference type="GO" id="GO:0005524">
    <property type="term" value="F:ATP binding"/>
    <property type="evidence" value="ECO:0007669"/>
    <property type="project" value="UniProtKB-KW"/>
</dbReference>
<evidence type="ECO:0000259" key="7">
    <source>
        <dbReference type="PROSITE" id="PS51194"/>
    </source>
</evidence>
<dbReference type="InterPro" id="IPR014001">
    <property type="entry name" value="Helicase_ATP-bd"/>
</dbReference>
<organism evidence="8">
    <name type="scientific">Menopon gallinae</name>
    <name type="common">poultry shaft louse</name>
    <dbReference type="NCBI Taxonomy" id="328185"/>
    <lineage>
        <taxon>Eukaryota</taxon>
        <taxon>Metazoa</taxon>
        <taxon>Ecdysozoa</taxon>
        <taxon>Arthropoda</taxon>
        <taxon>Hexapoda</taxon>
        <taxon>Insecta</taxon>
        <taxon>Pterygota</taxon>
        <taxon>Neoptera</taxon>
        <taxon>Paraneoptera</taxon>
        <taxon>Psocodea</taxon>
        <taxon>Troctomorpha</taxon>
        <taxon>Phthiraptera</taxon>
        <taxon>Amblycera</taxon>
        <taxon>Menoponidae</taxon>
        <taxon>Menopon</taxon>
    </lineage>
</organism>
<dbReference type="Pfam" id="PF00270">
    <property type="entry name" value="DEAD"/>
    <property type="match status" value="1"/>
</dbReference>
<dbReference type="Gene3D" id="3.40.50.300">
    <property type="entry name" value="P-loop containing nucleotide triphosphate hydrolases"/>
    <property type="match status" value="2"/>
</dbReference>
<evidence type="ECO:0000256" key="5">
    <source>
        <dbReference type="ARBA" id="ARBA00047984"/>
    </source>
</evidence>
<dbReference type="EMBL" id="JARGDH010000006">
    <property type="protein sequence ID" value="KAL0265645.1"/>
    <property type="molecule type" value="Genomic_DNA"/>
</dbReference>
<feature type="domain" description="Helicase C-terminal" evidence="7">
    <location>
        <begin position="292"/>
        <end position="490"/>
    </location>
</feature>
<dbReference type="AlphaFoldDB" id="A0AAW2H7F6"/>
<dbReference type="Pfam" id="PF08148">
    <property type="entry name" value="DSHCT"/>
    <property type="match status" value="1"/>
</dbReference>
<evidence type="ECO:0000256" key="2">
    <source>
        <dbReference type="ARBA" id="ARBA00022801"/>
    </source>
</evidence>
<dbReference type="FunFam" id="3.40.50.300:FF:000190">
    <property type="entry name" value="ATP-dependent RNA helicase"/>
    <property type="match status" value="1"/>
</dbReference>
<gene>
    <name evidence="8" type="ORF">PYX00_011359</name>
</gene>
<evidence type="ECO:0000256" key="1">
    <source>
        <dbReference type="ARBA" id="ARBA00022741"/>
    </source>
</evidence>
<evidence type="ECO:0000259" key="6">
    <source>
        <dbReference type="PROSITE" id="PS51192"/>
    </source>
</evidence>
<dbReference type="SMART" id="SM01142">
    <property type="entry name" value="DSHCT"/>
    <property type="match status" value="1"/>
</dbReference>
<dbReference type="PROSITE" id="PS51192">
    <property type="entry name" value="HELICASE_ATP_BIND_1"/>
    <property type="match status" value="1"/>
</dbReference>
<dbReference type="InterPro" id="IPR001650">
    <property type="entry name" value="Helicase_C-like"/>
</dbReference>
<dbReference type="SMART" id="SM00490">
    <property type="entry name" value="HELICc"/>
    <property type="match status" value="1"/>
</dbReference>
<dbReference type="PANTHER" id="PTHR12131">
    <property type="entry name" value="ATP-DEPENDENT RNA AND DNA HELICASE"/>
    <property type="match status" value="1"/>
</dbReference>
<dbReference type="GO" id="GO:0003676">
    <property type="term" value="F:nucleic acid binding"/>
    <property type="evidence" value="ECO:0007669"/>
    <property type="project" value="InterPro"/>
</dbReference>
<dbReference type="PROSITE" id="PS51194">
    <property type="entry name" value="HELICASE_CTER"/>
    <property type="match status" value="1"/>
</dbReference>
<protein>
    <submittedName>
        <fullName evidence="8">Uncharacterized protein</fullName>
    </submittedName>
</protein>
<accession>A0AAW2H7F6</accession>
<dbReference type="GO" id="GO:0070478">
    <property type="term" value="P:nuclear-transcribed mRNA catabolic process, 3'-5' exonucleolytic nonsense-mediated decay"/>
    <property type="evidence" value="ECO:0007669"/>
    <property type="project" value="TreeGrafter"/>
</dbReference>
<dbReference type="Gene3D" id="1.10.3380.30">
    <property type="match status" value="1"/>
</dbReference>
<evidence type="ECO:0000256" key="3">
    <source>
        <dbReference type="ARBA" id="ARBA00022806"/>
    </source>
</evidence>
<dbReference type="SUPFAM" id="SSF52540">
    <property type="entry name" value="P-loop containing nucleoside triphosphate hydrolases"/>
    <property type="match status" value="1"/>
</dbReference>
<reference evidence="8" key="1">
    <citation type="journal article" date="2024" name="Gigascience">
        <title>Chromosome-level genome of the poultry shaft louse Menopon gallinae provides insight into the host-switching and adaptive evolution of parasitic lice.</title>
        <authorList>
            <person name="Xu Y."/>
            <person name="Ma L."/>
            <person name="Liu S."/>
            <person name="Liang Y."/>
            <person name="Liu Q."/>
            <person name="He Z."/>
            <person name="Tian L."/>
            <person name="Duan Y."/>
            <person name="Cai W."/>
            <person name="Li H."/>
            <person name="Song F."/>
        </authorList>
    </citation>
    <scope>NUCLEOTIDE SEQUENCE</scope>
    <source>
        <strain evidence="8">Cailab_2023a</strain>
    </source>
</reference>
<feature type="domain" description="Helicase ATP-binding" evidence="6">
    <location>
        <begin position="72"/>
        <end position="227"/>
    </location>
</feature>
<keyword evidence="3" id="KW-0347">Helicase</keyword>
<evidence type="ECO:0000313" key="8">
    <source>
        <dbReference type="EMBL" id="KAL0265645.1"/>
    </source>
</evidence>
<dbReference type="GO" id="GO:0003724">
    <property type="term" value="F:RNA helicase activity"/>
    <property type="evidence" value="ECO:0007669"/>
    <property type="project" value="UniProtKB-EC"/>
</dbReference>